<reference evidence="2" key="1">
    <citation type="submission" date="2020-01" db="EMBL/GenBank/DDBJ databases">
        <title>Genome Sequencing of Three Apophysomyces-Like Fungal Strains Confirms a Novel Fungal Genus in the Mucoromycota with divergent Burkholderia-like Endosymbiotic Bacteria.</title>
        <authorList>
            <person name="Stajich J.E."/>
            <person name="Macias A.M."/>
            <person name="Carter-House D."/>
            <person name="Lovett B."/>
            <person name="Kasson L.R."/>
            <person name="Berry K."/>
            <person name="Grigoriev I."/>
            <person name="Chang Y."/>
            <person name="Spatafora J."/>
            <person name="Kasson M.T."/>
        </authorList>
    </citation>
    <scope>NUCLEOTIDE SEQUENCE</scope>
    <source>
        <strain evidence="2">NRRL A-21654</strain>
    </source>
</reference>
<keyword evidence="3" id="KW-1185">Reference proteome</keyword>
<name>A0A8H7BFU3_9FUNG</name>
<evidence type="ECO:0000313" key="3">
    <source>
        <dbReference type="Proteomes" id="UP000605846"/>
    </source>
</evidence>
<dbReference type="EMBL" id="JABAYA010000199">
    <property type="protein sequence ID" value="KAF7722364.1"/>
    <property type="molecule type" value="Genomic_DNA"/>
</dbReference>
<organism evidence="2 3">
    <name type="scientific">Apophysomyces ossiformis</name>
    <dbReference type="NCBI Taxonomy" id="679940"/>
    <lineage>
        <taxon>Eukaryota</taxon>
        <taxon>Fungi</taxon>
        <taxon>Fungi incertae sedis</taxon>
        <taxon>Mucoromycota</taxon>
        <taxon>Mucoromycotina</taxon>
        <taxon>Mucoromycetes</taxon>
        <taxon>Mucorales</taxon>
        <taxon>Mucorineae</taxon>
        <taxon>Mucoraceae</taxon>
        <taxon>Apophysomyces</taxon>
    </lineage>
</organism>
<evidence type="ECO:0000256" key="1">
    <source>
        <dbReference type="SAM" id="MobiDB-lite"/>
    </source>
</evidence>
<feature type="region of interest" description="Disordered" evidence="1">
    <location>
        <begin position="95"/>
        <end position="150"/>
    </location>
</feature>
<dbReference type="AlphaFoldDB" id="A0A8H7BFU3"/>
<feature type="compositionally biased region" description="Acidic residues" evidence="1">
    <location>
        <begin position="126"/>
        <end position="139"/>
    </location>
</feature>
<comment type="caution">
    <text evidence="2">The sequence shown here is derived from an EMBL/GenBank/DDBJ whole genome shotgun (WGS) entry which is preliminary data.</text>
</comment>
<dbReference type="Proteomes" id="UP000605846">
    <property type="component" value="Unassembled WGS sequence"/>
</dbReference>
<feature type="compositionally biased region" description="Basic and acidic residues" evidence="1">
    <location>
        <begin position="140"/>
        <end position="150"/>
    </location>
</feature>
<proteinExistence type="predicted"/>
<protein>
    <submittedName>
        <fullName evidence="2">Uncharacterized protein</fullName>
    </submittedName>
</protein>
<accession>A0A8H7BFU3</accession>
<sequence>MDNVEHLYVNSSEKPKAALHAECVNRWNEELEVRVEYKTRRQEPLQLRLEKMGSVRQRSALNRKIPSVIGKRQITQIAALALVLVGMGDELMEGLGAEARRQNPAQDDPKSGPSMEDCLRGASQSQDDEQDDVEEEAEQEDKGDVWSKRV</sequence>
<gene>
    <name evidence="2" type="ORF">EC973_003209</name>
</gene>
<evidence type="ECO:0000313" key="2">
    <source>
        <dbReference type="EMBL" id="KAF7722364.1"/>
    </source>
</evidence>